<dbReference type="GO" id="GO:0045944">
    <property type="term" value="P:positive regulation of transcription by RNA polymerase II"/>
    <property type="evidence" value="ECO:0007669"/>
    <property type="project" value="TreeGrafter"/>
</dbReference>
<evidence type="ECO:0000256" key="6">
    <source>
        <dbReference type="ARBA" id="ARBA00023163"/>
    </source>
</evidence>
<dbReference type="SUPFAM" id="SSF57701">
    <property type="entry name" value="Zn2/Cys6 DNA-binding domain"/>
    <property type="match status" value="1"/>
</dbReference>
<dbReference type="Proteomes" id="UP000799437">
    <property type="component" value="Unassembled WGS sequence"/>
</dbReference>
<keyword evidence="5" id="KW-0238">DNA-binding</keyword>
<dbReference type="PROSITE" id="PS50048">
    <property type="entry name" value="ZN2_CY6_FUNGAL_2"/>
    <property type="match status" value="1"/>
</dbReference>
<dbReference type="PANTHER" id="PTHR47782">
    <property type="entry name" value="ZN(II)2CYS6 TRANSCRIPTION FACTOR (EUROFUNG)-RELATED"/>
    <property type="match status" value="1"/>
</dbReference>
<proteinExistence type="predicted"/>
<accession>A0A6A6W4G8</accession>
<dbReference type="GO" id="GO:0043565">
    <property type="term" value="F:sequence-specific DNA binding"/>
    <property type="evidence" value="ECO:0007669"/>
    <property type="project" value="TreeGrafter"/>
</dbReference>
<dbReference type="EMBL" id="ML996575">
    <property type="protein sequence ID" value="KAF2756457.1"/>
    <property type="molecule type" value="Genomic_DNA"/>
</dbReference>
<dbReference type="InterPro" id="IPR036864">
    <property type="entry name" value="Zn2-C6_fun-type_DNA-bd_sf"/>
</dbReference>
<dbReference type="PROSITE" id="PS00463">
    <property type="entry name" value="ZN2_CY6_FUNGAL_1"/>
    <property type="match status" value="1"/>
</dbReference>
<dbReference type="SMART" id="SM00066">
    <property type="entry name" value="GAL4"/>
    <property type="match status" value="1"/>
</dbReference>
<evidence type="ECO:0000256" key="7">
    <source>
        <dbReference type="ARBA" id="ARBA00023242"/>
    </source>
</evidence>
<feature type="compositionally biased region" description="Polar residues" evidence="8">
    <location>
        <begin position="1"/>
        <end position="11"/>
    </location>
</feature>
<evidence type="ECO:0000313" key="10">
    <source>
        <dbReference type="EMBL" id="KAF2756457.1"/>
    </source>
</evidence>
<organism evidence="10 11">
    <name type="scientific">Pseudovirgaria hyperparasitica</name>
    <dbReference type="NCBI Taxonomy" id="470096"/>
    <lineage>
        <taxon>Eukaryota</taxon>
        <taxon>Fungi</taxon>
        <taxon>Dikarya</taxon>
        <taxon>Ascomycota</taxon>
        <taxon>Pezizomycotina</taxon>
        <taxon>Dothideomycetes</taxon>
        <taxon>Dothideomycetes incertae sedis</taxon>
        <taxon>Acrospermales</taxon>
        <taxon>Acrospermaceae</taxon>
        <taxon>Pseudovirgaria</taxon>
    </lineage>
</organism>
<dbReference type="Gene3D" id="4.10.240.10">
    <property type="entry name" value="Zn(2)-C6 fungal-type DNA-binding domain"/>
    <property type="match status" value="1"/>
</dbReference>
<dbReference type="GO" id="GO:0000981">
    <property type="term" value="F:DNA-binding transcription factor activity, RNA polymerase II-specific"/>
    <property type="evidence" value="ECO:0007669"/>
    <property type="project" value="InterPro"/>
</dbReference>
<keyword evidence="2" id="KW-0479">Metal-binding</keyword>
<evidence type="ECO:0000256" key="8">
    <source>
        <dbReference type="SAM" id="MobiDB-lite"/>
    </source>
</evidence>
<evidence type="ECO:0000256" key="2">
    <source>
        <dbReference type="ARBA" id="ARBA00022723"/>
    </source>
</evidence>
<dbReference type="GO" id="GO:0005634">
    <property type="term" value="C:nucleus"/>
    <property type="evidence" value="ECO:0007669"/>
    <property type="project" value="UniProtKB-SubCell"/>
</dbReference>
<reference evidence="10" key="1">
    <citation type="journal article" date="2020" name="Stud. Mycol.">
        <title>101 Dothideomycetes genomes: a test case for predicting lifestyles and emergence of pathogens.</title>
        <authorList>
            <person name="Haridas S."/>
            <person name="Albert R."/>
            <person name="Binder M."/>
            <person name="Bloem J."/>
            <person name="Labutti K."/>
            <person name="Salamov A."/>
            <person name="Andreopoulos B."/>
            <person name="Baker S."/>
            <person name="Barry K."/>
            <person name="Bills G."/>
            <person name="Bluhm B."/>
            <person name="Cannon C."/>
            <person name="Castanera R."/>
            <person name="Culley D."/>
            <person name="Daum C."/>
            <person name="Ezra D."/>
            <person name="Gonzalez J."/>
            <person name="Henrissat B."/>
            <person name="Kuo A."/>
            <person name="Liang C."/>
            <person name="Lipzen A."/>
            <person name="Lutzoni F."/>
            <person name="Magnuson J."/>
            <person name="Mondo S."/>
            <person name="Nolan M."/>
            <person name="Ohm R."/>
            <person name="Pangilinan J."/>
            <person name="Park H.-J."/>
            <person name="Ramirez L."/>
            <person name="Alfaro M."/>
            <person name="Sun H."/>
            <person name="Tritt A."/>
            <person name="Yoshinaga Y."/>
            <person name="Zwiers L.-H."/>
            <person name="Turgeon B."/>
            <person name="Goodwin S."/>
            <person name="Spatafora J."/>
            <person name="Crous P."/>
            <person name="Grigoriev I."/>
        </authorList>
    </citation>
    <scope>NUCLEOTIDE SEQUENCE</scope>
    <source>
        <strain evidence="10">CBS 121739</strain>
    </source>
</reference>
<dbReference type="InterPro" id="IPR001138">
    <property type="entry name" value="Zn2Cys6_DnaBD"/>
</dbReference>
<dbReference type="PANTHER" id="PTHR47782:SF12">
    <property type="entry name" value="ZN(II)2CYS6 TRANSCRIPTION FACTOR (EUROFUNG)"/>
    <property type="match status" value="1"/>
</dbReference>
<evidence type="ECO:0000313" key="11">
    <source>
        <dbReference type="Proteomes" id="UP000799437"/>
    </source>
</evidence>
<protein>
    <recommendedName>
        <fullName evidence="9">Zn(2)-C6 fungal-type domain-containing protein</fullName>
    </recommendedName>
</protein>
<dbReference type="RefSeq" id="XP_033598908.1">
    <property type="nucleotide sequence ID" value="XM_033742822.1"/>
</dbReference>
<dbReference type="GeneID" id="54483876"/>
<evidence type="ECO:0000256" key="1">
    <source>
        <dbReference type="ARBA" id="ARBA00004123"/>
    </source>
</evidence>
<feature type="region of interest" description="Disordered" evidence="8">
    <location>
        <begin position="1"/>
        <end position="25"/>
    </location>
</feature>
<evidence type="ECO:0000259" key="9">
    <source>
        <dbReference type="PROSITE" id="PS50048"/>
    </source>
</evidence>
<keyword evidence="3" id="KW-0862">Zinc</keyword>
<keyword evidence="11" id="KW-1185">Reference proteome</keyword>
<evidence type="ECO:0000256" key="4">
    <source>
        <dbReference type="ARBA" id="ARBA00023015"/>
    </source>
</evidence>
<dbReference type="CDD" id="cd12148">
    <property type="entry name" value="fungal_TF_MHR"/>
    <property type="match status" value="1"/>
</dbReference>
<keyword evidence="7" id="KW-0539">Nucleus</keyword>
<dbReference type="Pfam" id="PF00172">
    <property type="entry name" value="Zn_clus"/>
    <property type="match status" value="1"/>
</dbReference>
<evidence type="ECO:0000256" key="3">
    <source>
        <dbReference type="ARBA" id="ARBA00022833"/>
    </source>
</evidence>
<evidence type="ECO:0000256" key="5">
    <source>
        <dbReference type="ARBA" id="ARBA00023125"/>
    </source>
</evidence>
<name>A0A6A6W4G8_9PEZI</name>
<dbReference type="CDD" id="cd00067">
    <property type="entry name" value="GAL4"/>
    <property type="match status" value="1"/>
</dbReference>
<comment type="subcellular location">
    <subcellularLocation>
        <location evidence="1">Nucleus</location>
    </subcellularLocation>
</comment>
<dbReference type="AlphaFoldDB" id="A0A6A6W4G8"/>
<keyword evidence="4" id="KW-0805">Transcription regulation</keyword>
<keyword evidence="6" id="KW-0804">Transcription</keyword>
<dbReference type="Pfam" id="PF04082">
    <property type="entry name" value="Fungal_trans"/>
    <property type="match status" value="1"/>
</dbReference>
<gene>
    <name evidence="10" type="ORF">EJ05DRAFT_466794</name>
</gene>
<dbReference type="SMART" id="SM00906">
    <property type="entry name" value="Fungal_trans"/>
    <property type="match status" value="1"/>
</dbReference>
<dbReference type="InterPro" id="IPR052202">
    <property type="entry name" value="Yeast_MetPath_Reg"/>
</dbReference>
<sequence>MSQLNENSPLRTSPLGHKPMKRPRTACTRCKNRKQKCDSQWPTCSNCEKSGNACDKSLVGEPLPTAYTHALEERVAALEIELSRTHQNVGIEHPIAVNSIAGPRSDQHDASHIEDALRDVVDALHMGNFEAPAYVGSSSGLPLALNLGQMVQATVWNKAMPPPRDDDIQQGTPIVDKIYLSSHSQERTRIMVQDIQANSSAPPDDQLGTKLIHAYFQRLHIRYPFLDPGSIWTLHANRSRLSSTDVKMLSSSERFGIFKMYMVYAIGAMLLQLTERLSDSSPPESFYMTALQHISAAREPRCLQNVEAMLLLIIYHLRSASTQGLWYMSGLAMRTCVDLGMHRATSEISHSPEGIQRRRLLFWSTYSLERIISISLGRPCSISDRHIDLPLPSAHSQTATSPALLSSLSYPITLYELRRVESRIYNSIYRNDRSLCSLRPKIDRLYADLEEWRLSAHTRLCNDDLEYPMLHYHKALRLLLQPFLLLLPVGDPYYQTCLRAAGQICQAHKRLHQSFEYGHSFIAVQTVFVAGITMLYCLWTSSHKVWSVTLSNDIRACSSVLFVMGERADWVRKYRDAFEILVNATMQKVGGDAETEQSPDANFSSTMATGSQRSMGTAAAHVSIVAASEAFVQHGTGSDEALRMVMELANWIDHDDGVDAWMPGFEHLESLTGSFDVNEMF</sequence>
<dbReference type="GO" id="GO:0006351">
    <property type="term" value="P:DNA-templated transcription"/>
    <property type="evidence" value="ECO:0007669"/>
    <property type="project" value="InterPro"/>
</dbReference>
<dbReference type="InterPro" id="IPR007219">
    <property type="entry name" value="XnlR_reg_dom"/>
</dbReference>
<dbReference type="GO" id="GO:0008270">
    <property type="term" value="F:zinc ion binding"/>
    <property type="evidence" value="ECO:0007669"/>
    <property type="project" value="InterPro"/>
</dbReference>
<dbReference type="OrthoDB" id="9970124at2759"/>
<feature type="domain" description="Zn(2)-C6 fungal-type" evidence="9">
    <location>
        <begin position="26"/>
        <end position="54"/>
    </location>
</feature>